<dbReference type="EMBL" id="AP018174">
    <property type="protein sequence ID" value="BAY19763.1"/>
    <property type="molecule type" value="Genomic_DNA"/>
</dbReference>
<name>A0A1Z4GQK8_9CYAN</name>
<feature type="transmembrane region" description="Helical" evidence="1">
    <location>
        <begin position="76"/>
        <end position="93"/>
    </location>
</feature>
<keyword evidence="1" id="KW-0812">Transmembrane</keyword>
<dbReference type="Proteomes" id="UP000218287">
    <property type="component" value="Chromosome"/>
</dbReference>
<feature type="transmembrane region" description="Helical" evidence="1">
    <location>
        <begin position="146"/>
        <end position="164"/>
    </location>
</feature>
<accession>A0A1Z4GQK8</accession>
<evidence type="ECO:0000256" key="1">
    <source>
        <dbReference type="SAM" id="Phobius"/>
    </source>
</evidence>
<dbReference type="OrthoDB" id="573555at2"/>
<gene>
    <name evidence="2" type="ORF">NIES21_56280</name>
</gene>
<evidence type="ECO:0000313" key="2">
    <source>
        <dbReference type="EMBL" id="BAY19763.1"/>
    </source>
</evidence>
<evidence type="ECO:0000313" key="3">
    <source>
        <dbReference type="Proteomes" id="UP000218287"/>
    </source>
</evidence>
<sequence length="293" mass="32998">MTSNPNPTADPNILGKFTSVIGLLGAALFFAGWIYRWAYFSFFQLEISNLDLPAQSFLIVPIQIFLGDGWTICRTAIAFVLAAIAINLTLWLIRITSEFIVNCFHDLSHRIIRATQHRRSITARFLNSLVNYSSQQLRLVDFLRSLVNEIVIVSWVLIVIFWLAQWQGIADARRDAGQNSTLPVIAFITPGEKFVAGRKLEDEFTDPLLKGYKIIGDRGLFEDLRGKEDTDVSNPQQPRVWRLLLERSGWIYLFSTLPPNAPPNNRPAVIAIQEGDPGHLLILAPEVSKTIAP</sequence>
<dbReference type="AlphaFoldDB" id="A0A1Z4GQK8"/>
<feature type="transmembrane region" description="Helical" evidence="1">
    <location>
        <begin position="20"/>
        <end position="38"/>
    </location>
</feature>
<reference evidence="2 3" key="1">
    <citation type="submission" date="2017-06" db="EMBL/GenBank/DDBJ databases">
        <title>Genome sequencing of cyanobaciteial culture collection at National Institute for Environmental Studies (NIES).</title>
        <authorList>
            <person name="Hirose Y."/>
            <person name="Shimura Y."/>
            <person name="Fujisawa T."/>
            <person name="Nakamura Y."/>
            <person name="Kawachi M."/>
        </authorList>
    </citation>
    <scope>NUCLEOTIDE SEQUENCE [LARGE SCALE GENOMIC DNA]</scope>
    <source>
        <strain evidence="2 3">NIES-21</strain>
    </source>
</reference>
<proteinExistence type="predicted"/>
<keyword evidence="3" id="KW-1185">Reference proteome</keyword>
<organism evidence="2 3">
    <name type="scientific">Anabaenopsis circularis NIES-21</name>
    <dbReference type="NCBI Taxonomy" id="1085406"/>
    <lineage>
        <taxon>Bacteria</taxon>
        <taxon>Bacillati</taxon>
        <taxon>Cyanobacteriota</taxon>
        <taxon>Cyanophyceae</taxon>
        <taxon>Nostocales</taxon>
        <taxon>Nodulariaceae</taxon>
        <taxon>Anabaenopsis</taxon>
    </lineage>
</organism>
<keyword evidence="1" id="KW-1133">Transmembrane helix</keyword>
<protein>
    <submittedName>
        <fullName evidence="2">Uncharacterized protein</fullName>
    </submittedName>
</protein>
<keyword evidence="1" id="KW-0472">Membrane</keyword>